<protein>
    <submittedName>
        <fullName evidence="2">Type VII secretion protein EccB</fullName>
    </submittedName>
</protein>
<accession>A0A7X6KSE4</accession>
<dbReference type="InterPro" id="IPR044857">
    <property type="entry name" value="T7SS_EccB_R1"/>
</dbReference>
<proteinExistence type="predicted"/>
<dbReference type="RefSeq" id="WP_168628476.1">
    <property type="nucleotide sequence ID" value="NZ_BONL01000030.1"/>
</dbReference>
<dbReference type="AlphaFoldDB" id="A0A7X6KSE4"/>
<dbReference type="PANTHER" id="PTHR40765">
    <property type="entry name" value="ESX-2 SECRETION SYSTEM ATPASE ECCB2"/>
    <property type="match status" value="1"/>
</dbReference>
<comment type="caution">
    <text evidence="2">The sequence shown here is derived from an EMBL/GenBank/DDBJ whole genome shotgun (WGS) entry which is preliminary data.</text>
</comment>
<keyword evidence="3" id="KW-1185">Reference proteome</keyword>
<evidence type="ECO:0000313" key="3">
    <source>
        <dbReference type="Proteomes" id="UP000581206"/>
    </source>
</evidence>
<keyword evidence="1" id="KW-0812">Transmembrane</keyword>
<reference evidence="2 3" key="1">
    <citation type="submission" date="2020-04" db="EMBL/GenBank/DDBJ databases">
        <title>MicrobeNet Type strains.</title>
        <authorList>
            <person name="Nicholson A.C."/>
        </authorList>
    </citation>
    <scope>NUCLEOTIDE SEQUENCE [LARGE SCALE GENOMIC DNA]</scope>
    <source>
        <strain evidence="2 3">ATCC BAA-788</strain>
    </source>
</reference>
<dbReference type="PANTHER" id="PTHR40765:SF2">
    <property type="entry name" value="ESX-2 SECRETION SYSTEM ATPASE ECCB2"/>
    <property type="match status" value="1"/>
</dbReference>
<evidence type="ECO:0000256" key="1">
    <source>
        <dbReference type="SAM" id="Phobius"/>
    </source>
</evidence>
<dbReference type="InterPro" id="IPR007795">
    <property type="entry name" value="T7SS_EccB"/>
</dbReference>
<feature type="transmembrane region" description="Helical" evidence="1">
    <location>
        <begin position="40"/>
        <end position="61"/>
    </location>
</feature>
<sequence>MASKKDLTEAQSFSRRRLLTAFTSGASGTKELEPAKPLRTVVAGLALSALVVVGGAFYGLVSPGLPDEWEHNRLVLATDTGGRFVSADGTLFPVLNTASARLLIPADDFSIVTTKAALLADLPVGPSLGIVGAPDQLPGSGELIGTGWTACLGEDASTVLTISADPVAASAGSAVVVSTSAGLSVVAGGRHYPLPTDHADAVLRALGLGDAPRLSVDGRWVNLFRTGTALSPMIVPDAGQPLAGTTLPAGQVVHVAGSPPEQRFLLNADGTLASISPLAYQLYLLGTGAQLGTAVEVGATELAEFTNAGYPAGAADWPEQALDVQQGTACALLATIDGSPATVLAAAEGGEDATARAVPVTSDGAVWMDPGAGSVVRAGTGEQAATVLYLIDSTGTAFPVQDDPETLHRLGYQEEDVADVPAPWLQLLPVGPGLSTAAAGTPVAAGSAGTAAGEG</sequence>
<keyword evidence="1" id="KW-1133">Transmembrane helix</keyword>
<dbReference type="EMBL" id="JAAXOX010000001">
    <property type="protein sequence ID" value="NKY21377.1"/>
    <property type="molecule type" value="Genomic_DNA"/>
</dbReference>
<name>A0A7X6KSE4_9CELL</name>
<keyword evidence="1" id="KW-0472">Membrane</keyword>
<dbReference type="Proteomes" id="UP000581206">
    <property type="component" value="Unassembled WGS sequence"/>
</dbReference>
<gene>
    <name evidence="2" type="primary">eccB</name>
    <name evidence="2" type="ORF">HGA03_01710</name>
</gene>
<dbReference type="Gene3D" id="3.30.2390.20">
    <property type="entry name" value="Type VII secretion system EccB, repeat 1 domain"/>
    <property type="match status" value="1"/>
</dbReference>
<dbReference type="GO" id="GO:0005576">
    <property type="term" value="C:extracellular region"/>
    <property type="evidence" value="ECO:0007669"/>
    <property type="project" value="TreeGrafter"/>
</dbReference>
<organism evidence="2 3">
    <name type="scientific">Cellulomonas denverensis</name>
    <dbReference type="NCBI Taxonomy" id="264297"/>
    <lineage>
        <taxon>Bacteria</taxon>
        <taxon>Bacillati</taxon>
        <taxon>Actinomycetota</taxon>
        <taxon>Actinomycetes</taxon>
        <taxon>Micrococcales</taxon>
        <taxon>Cellulomonadaceae</taxon>
        <taxon>Cellulomonas</taxon>
    </lineage>
</organism>
<dbReference type="NCBIfam" id="TIGR03919">
    <property type="entry name" value="T7SS_EccB"/>
    <property type="match status" value="1"/>
</dbReference>
<dbReference type="Pfam" id="PF05108">
    <property type="entry name" value="T7SS_ESX1_EccB"/>
    <property type="match status" value="1"/>
</dbReference>
<evidence type="ECO:0000313" key="2">
    <source>
        <dbReference type="EMBL" id="NKY21377.1"/>
    </source>
</evidence>